<keyword evidence="2" id="KW-1185">Reference proteome</keyword>
<protein>
    <submittedName>
        <fullName evidence="1">Uncharacterized protein</fullName>
    </submittedName>
</protein>
<dbReference type="Proteomes" id="UP000317176">
    <property type="component" value="Unassembled WGS sequence"/>
</dbReference>
<dbReference type="InterPro" id="IPR046901">
    <property type="entry name" value="ABC-3C_MC5"/>
</dbReference>
<evidence type="ECO:0000313" key="1">
    <source>
        <dbReference type="EMBL" id="TWI05662.1"/>
    </source>
</evidence>
<dbReference type="Pfam" id="PF20291">
    <property type="entry name" value="MC5"/>
    <property type="match status" value="1"/>
</dbReference>
<organism evidence="1 2">
    <name type="scientific">Bradyrhizobium daqingense</name>
    <dbReference type="NCBI Taxonomy" id="993502"/>
    <lineage>
        <taxon>Bacteria</taxon>
        <taxon>Pseudomonadati</taxon>
        <taxon>Pseudomonadota</taxon>
        <taxon>Alphaproteobacteria</taxon>
        <taxon>Hyphomicrobiales</taxon>
        <taxon>Nitrobacteraceae</taxon>
        <taxon>Bradyrhizobium</taxon>
    </lineage>
</organism>
<comment type="caution">
    <text evidence="1">The sequence shown here is derived from an EMBL/GenBank/DDBJ whole genome shotgun (WGS) entry which is preliminary data.</text>
</comment>
<dbReference type="RefSeq" id="WP_145633122.1">
    <property type="nucleotide sequence ID" value="NZ_CP088014.1"/>
</dbReference>
<dbReference type="AlphaFoldDB" id="A0A562LDA3"/>
<reference evidence="1 2" key="1">
    <citation type="journal article" date="2015" name="Stand. Genomic Sci.">
        <title>Genomic Encyclopedia of Bacterial and Archaeal Type Strains, Phase III: the genomes of soil and plant-associated and newly described type strains.</title>
        <authorList>
            <person name="Whitman W.B."/>
            <person name="Woyke T."/>
            <person name="Klenk H.P."/>
            <person name="Zhou Y."/>
            <person name="Lilburn T.G."/>
            <person name="Beck B.J."/>
            <person name="De Vos P."/>
            <person name="Vandamme P."/>
            <person name="Eisen J.A."/>
            <person name="Garrity G."/>
            <person name="Hugenholtz P."/>
            <person name="Kyrpides N.C."/>
        </authorList>
    </citation>
    <scope>NUCLEOTIDE SEQUENCE [LARGE SCALE GENOMIC DNA]</scope>
    <source>
        <strain evidence="1 2">CGMCC 1.10947</strain>
    </source>
</reference>
<evidence type="ECO:0000313" key="2">
    <source>
        <dbReference type="Proteomes" id="UP000317176"/>
    </source>
</evidence>
<dbReference type="OrthoDB" id="9092598at2"/>
<sequence>MIHLSYHPAFDAFHAIFRFLRVTFRTGISEIEVDKLRILDYYLLFPWRASAIRLSQKDLEVRRLAKRLEERRDYATLPTGDALLERMRPSQVAALQTMAMDGIVDLVSLRDGTVKFKAFALPDGLKKRIEDRTAEDVDAMKIIDVLNTYPLLGQDGLKGRTSLLEHRYDKV</sequence>
<gene>
    <name evidence="1" type="ORF">IQ17_03163</name>
</gene>
<dbReference type="EMBL" id="VLKL01000007">
    <property type="protein sequence ID" value="TWI05662.1"/>
    <property type="molecule type" value="Genomic_DNA"/>
</dbReference>
<proteinExistence type="predicted"/>
<name>A0A562LDA3_9BRAD</name>
<accession>A0A562LDA3</accession>